<feature type="region of interest" description="Disordered" evidence="1">
    <location>
        <begin position="1"/>
        <end position="35"/>
    </location>
</feature>
<evidence type="ECO:0000313" key="2">
    <source>
        <dbReference type="EMBL" id="PIO63071.1"/>
    </source>
</evidence>
<evidence type="ECO:0000313" key="3">
    <source>
        <dbReference type="Proteomes" id="UP000230423"/>
    </source>
</evidence>
<protein>
    <submittedName>
        <fullName evidence="2">Uncharacterized protein</fullName>
    </submittedName>
</protein>
<proteinExistence type="predicted"/>
<reference evidence="2 3" key="1">
    <citation type="submission" date="2015-09" db="EMBL/GenBank/DDBJ databases">
        <title>Draft genome of the parasitic nematode Teladorsagia circumcincta isolate WARC Sus (inbred).</title>
        <authorList>
            <person name="Mitreva M."/>
        </authorList>
    </citation>
    <scope>NUCLEOTIDE SEQUENCE [LARGE SCALE GENOMIC DNA]</scope>
    <source>
        <strain evidence="2 3">S</strain>
    </source>
</reference>
<accession>A0A2G9TYH5</accession>
<keyword evidence="3" id="KW-1185">Reference proteome</keyword>
<feature type="compositionally biased region" description="Basic and acidic residues" evidence="1">
    <location>
        <begin position="12"/>
        <end position="35"/>
    </location>
</feature>
<evidence type="ECO:0000256" key="1">
    <source>
        <dbReference type="SAM" id="MobiDB-lite"/>
    </source>
</evidence>
<dbReference type="AlphaFoldDB" id="A0A2G9TYH5"/>
<dbReference type="OrthoDB" id="5873834at2759"/>
<sequence>MGVENGLRHRKGTDVEMSAKKSRSDKDDYELSKKL</sequence>
<name>A0A2G9TYH5_TELCI</name>
<gene>
    <name evidence="2" type="ORF">TELCIR_15346</name>
</gene>
<dbReference type="Proteomes" id="UP000230423">
    <property type="component" value="Unassembled WGS sequence"/>
</dbReference>
<dbReference type="EMBL" id="KZ351320">
    <property type="protein sequence ID" value="PIO63071.1"/>
    <property type="molecule type" value="Genomic_DNA"/>
</dbReference>
<organism evidence="2 3">
    <name type="scientific">Teladorsagia circumcincta</name>
    <name type="common">Brown stomach worm</name>
    <name type="synonym">Ostertagia circumcincta</name>
    <dbReference type="NCBI Taxonomy" id="45464"/>
    <lineage>
        <taxon>Eukaryota</taxon>
        <taxon>Metazoa</taxon>
        <taxon>Ecdysozoa</taxon>
        <taxon>Nematoda</taxon>
        <taxon>Chromadorea</taxon>
        <taxon>Rhabditida</taxon>
        <taxon>Rhabditina</taxon>
        <taxon>Rhabditomorpha</taxon>
        <taxon>Strongyloidea</taxon>
        <taxon>Trichostrongylidae</taxon>
        <taxon>Teladorsagia</taxon>
    </lineage>
</organism>